<dbReference type="CDD" id="cd01561">
    <property type="entry name" value="CBS_like"/>
    <property type="match status" value="1"/>
</dbReference>
<dbReference type="FunFam" id="3.40.50.1100:FF:000130">
    <property type="entry name" value="Cysteine synthase"/>
    <property type="match status" value="1"/>
</dbReference>
<comment type="cofactor">
    <cofactor evidence="1 7 9">
        <name>pyridoxal 5'-phosphate</name>
        <dbReference type="ChEBI" id="CHEBI:597326"/>
    </cofactor>
</comment>
<protein>
    <recommendedName>
        <fullName evidence="9">Cysteine synthase</fullName>
        <ecNumber evidence="9">2.5.1.47</ecNumber>
    </recommendedName>
</protein>
<dbReference type="InterPro" id="IPR050214">
    <property type="entry name" value="Cys_Synth/Cystath_Beta-Synth"/>
</dbReference>
<evidence type="ECO:0000256" key="6">
    <source>
        <dbReference type="ARBA" id="ARBA00023192"/>
    </source>
</evidence>
<dbReference type="InterPro" id="IPR001926">
    <property type="entry name" value="TrpB-like_PALP"/>
</dbReference>
<evidence type="ECO:0000256" key="5">
    <source>
        <dbReference type="ARBA" id="ARBA00022898"/>
    </source>
</evidence>
<evidence type="ECO:0000256" key="3">
    <source>
        <dbReference type="ARBA" id="ARBA00022605"/>
    </source>
</evidence>
<feature type="binding site" evidence="7">
    <location>
        <begin position="243"/>
        <end position="247"/>
    </location>
    <ligand>
        <name>pyridoxal 5'-phosphate</name>
        <dbReference type="ChEBI" id="CHEBI:597326"/>
    </ligand>
</feature>
<evidence type="ECO:0000256" key="7">
    <source>
        <dbReference type="PIRSR" id="PIRSR605856-50"/>
    </source>
</evidence>
<sequence length="384" mass="41031">MAMLVKRASFSINAHRRLALSCKEICGNVVEVMAEPNLGRRHSAVVRAYSTFKTDQHLGVEARTRRIAPDVTKLVGKTPLVYLNKVVEGCKATIAVKMEGMQPCGSVKDRVGFAMIEDAEAKGLIQPGKTTLVEPTSGNMGIGLAFVAAAKGYKLICTMPSYASLERRMVMLALGAELVLTAPEKSVGGAVEKAEELVAGNPDAFMLQQFNNPANVKVHFETTGPEIWEDTAGEVDVFVAGIGSGGTVTGAGKYLKSKNPNIKIFGMEPAESNVLNGGKQGFHLITGTGTGFKPEILDLDVMESVLMVESDAAVEMARKLAVQEGLLVGISSGANVEAAIRLSKRPEFEGRLIVTMLPSTGERYLSGPLFEEIRKIASDMKVTN</sequence>
<dbReference type="PROSITE" id="PS00901">
    <property type="entry name" value="CYS_SYNTHASE"/>
    <property type="match status" value="1"/>
</dbReference>
<dbReference type="FunFam" id="3.40.50.1100:FF:000006">
    <property type="entry name" value="Cysteine synthase"/>
    <property type="match status" value="1"/>
</dbReference>
<dbReference type="NCBIfam" id="TIGR01139">
    <property type="entry name" value="cysK"/>
    <property type="match status" value="1"/>
</dbReference>
<gene>
    <name evidence="11" type="ORF">KC19_3G132900</name>
</gene>
<keyword evidence="5 7" id="KW-0663">Pyridoxal phosphate</keyword>
<comment type="caution">
    <text evidence="11">The sequence shown here is derived from an EMBL/GenBank/DDBJ whole genome shotgun (WGS) entry which is preliminary data.</text>
</comment>
<dbReference type="AlphaFoldDB" id="A0A8T0IK48"/>
<evidence type="ECO:0000256" key="9">
    <source>
        <dbReference type="RuleBase" id="RU003985"/>
    </source>
</evidence>
<name>A0A8T0IK48_CERPU</name>
<dbReference type="GO" id="GO:0006535">
    <property type="term" value="P:cysteine biosynthetic process from serine"/>
    <property type="evidence" value="ECO:0007669"/>
    <property type="project" value="UniProtKB-UniRule"/>
</dbReference>
<feature type="binding site" evidence="7">
    <location>
        <position position="139"/>
    </location>
    <ligand>
        <name>pyridoxal 5'-phosphate</name>
        <dbReference type="ChEBI" id="CHEBI:597326"/>
    </ligand>
</feature>
<evidence type="ECO:0000313" key="12">
    <source>
        <dbReference type="Proteomes" id="UP000822688"/>
    </source>
</evidence>
<evidence type="ECO:0000313" key="11">
    <source>
        <dbReference type="EMBL" id="KAG0583395.1"/>
    </source>
</evidence>
<dbReference type="GO" id="GO:0004124">
    <property type="term" value="F:cysteine synthase activity"/>
    <property type="evidence" value="ECO:0007669"/>
    <property type="project" value="UniProtKB-UniRule"/>
</dbReference>
<dbReference type="InterPro" id="IPR005856">
    <property type="entry name" value="Cys_synth"/>
</dbReference>
<accession>A0A8T0IK48</accession>
<evidence type="ECO:0000256" key="8">
    <source>
        <dbReference type="PIRSR" id="PIRSR605856-51"/>
    </source>
</evidence>
<dbReference type="InterPro" id="IPR036052">
    <property type="entry name" value="TrpB-like_PALP_sf"/>
</dbReference>
<dbReference type="PANTHER" id="PTHR10314">
    <property type="entry name" value="CYSTATHIONINE BETA-SYNTHASE"/>
    <property type="match status" value="1"/>
</dbReference>
<feature type="binding site" evidence="7">
    <location>
        <position position="331"/>
    </location>
    <ligand>
        <name>pyridoxal 5'-phosphate</name>
        <dbReference type="ChEBI" id="CHEBI:597326"/>
    </ligand>
</feature>
<dbReference type="NCBIfam" id="TIGR01136">
    <property type="entry name" value="cysKM"/>
    <property type="match status" value="1"/>
</dbReference>
<keyword evidence="12" id="KW-1185">Reference proteome</keyword>
<comment type="similarity">
    <text evidence="2 9">Belongs to the cysteine synthase/cystathionine beta-synthase family.</text>
</comment>
<dbReference type="Pfam" id="PF00291">
    <property type="entry name" value="PALP"/>
    <property type="match status" value="1"/>
</dbReference>
<dbReference type="Gene3D" id="3.40.50.1100">
    <property type="match status" value="2"/>
</dbReference>
<organism evidence="11 12">
    <name type="scientific">Ceratodon purpureus</name>
    <name type="common">Fire moss</name>
    <name type="synonym">Dicranum purpureum</name>
    <dbReference type="NCBI Taxonomy" id="3225"/>
    <lineage>
        <taxon>Eukaryota</taxon>
        <taxon>Viridiplantae</taxon>
        <taxon>Streptophyta</taxon>
        <taxon>Embryophyta</taxon>
        <taxon>Bryophyta</taxon>
        <taxon>Bryophytina</taxon>
        <taxon>Bryopsida</taxon>
        <taxon>Dicranidae</taxon>
        <taxon>Pseudoditrichales</taxon>
        <taxon>Ditrichaceae</taxon>
        <taxon>Ceratodon</taxon>
    </lineage>
</organism>
<keyword evidence="4 9" id="KW-0808">Transferase</keyword>
<comment type="catalytic activity">
    <reaction evidence="9">
        <text>O-acetyl-L-serine + hydrogen sulfide = L-cysteine + acetate</text>
        <dbReference type="Rhea" id="RHEA:14829"/>
        <dbReference type="ChEBI" id="CHEBI:29919"/>
        <dbReference type="ChEBI" id="CHEBI:30089"/>
        <dbReference type="ChEBI" id="CHEBI:35235"/>
        <dbReference type="ChEBI" id="CHEBI:58340"/>
        <dbReference type="EC" id="2.5.1.47"/>
    </reaction>
</comment>
<reference evidence="11" key="1">
    <citation type="submission" date="2020-06" db="EMBL/GenBank/DDBJ databases">
        <title>WGS assembly of Ceratodon purpureus strain R40.</title>
        <authorList>
            <person name="Carey S.B."/>
            <person name="Jenkins J."/>
            <person name="Shu S."/>
            <person name="Lovell J.T."/>
            <person name="Sreedasyam A."/>
            <person name="Maumus F."/>
            <person name="Tiley G.P."/>
            <person name="Fernandez-Pozo N."/>
            <person name="Barry K."/>
            <person name="Chen C."/>
            <person name="Wang M."/>
            <person name="Lipzen A."/>
            <person name="Daum C."/>
            <person name="Saski C.A."/>
            <person name="Payton A.C."/>
            <person name="Mcbreen J.C."/>
            <person name="Conrad R.E."/>
            <person name="Kollar L.M."/>
            <person name="Olsson S."/>
            <person name="Huttunen S."/>
            <person name="Landis J.B."/>
            <person name="Wickett N.J."/>
            <person name="Johnson M.G."/>
            <person name="Rensing S.A."/>
            <person name="Grimwood J."/>
            <person name="Schmutz J."/>
            <person name="Mcdaniel S.F."/>
        </authorList>
    </citation>
    <scope>NUCLEOTIDE SEQUENCE</scope>
    <source>
        <strain evidence="11">R40</strain>
    </source>
</reference>
<evidence type="ECO:0000256" key="2">
    <source>
        <dbReference type="ARBA" id="ARBA00007103"/>
    </source>
</evidence>
<evidence type="ECO:0000259" key="10">
    <source>
        <dbReference type="Pfam" id="PF00291"/>
    </source>
</evidence>
<feature type="domain" description="Tryptophan synthase beta chain-like PALP" evidence="10">
    <location>
        <begin position="71"/>
        <end position="358"/>
    </location>
</feature>
<dbReference type="InterPro" id="IPR005859">
    <property type="entry name" value="CysK"/>
</dbReference>
<keyword evidence="6 9" id="KW-0198">Cysteine biosynthesis</keyword>
<dbReference type="SUPFAM" id="SSF53686">
    <property type="entry name" value="Tryptophan synthase beta subunit-like PLP-dependent enzymes"/>
    <property type="match status" value="1"/>
</dbReference>
<dbReference type="InterPro" id="IPR001216">
    <property type="entry name" value="P-phosphate_BS"/>
</dbReference>
<keyword evidence="3 9" id="KW-0028">Amino-acid biosynthesis</keyword>
<dbReference type="EMBL" id="CM026423">
    <property type="protein sequence ID" value="KAG0583395.1"/>
    <property type="molecule type" value="Genomic_DNA"/>
</dbReference>
<evidence type="ECO:0000256" key="1">
    <source>
        <dbReference type="ARBA" id="ARBA00001933"/>
    </source>
</evidence>
<dbReference type="EC" id="2.5.1.47" evidence="9"/>
<proteinExistence type="inferred from homology"/>
<feature type="modified residue" description="N6-(pyridoxal phosphate)lysine" evidence="8">
    <location>
        <position position="108"/>
    </location>
</feature>
<evidence type="ECO:0000256" key="4">
    <source>
        <dbReference type="ARBA" id="ARBA00022679"/>
    </source>
</evidence>
<dbReference type="Proteomes" id="UP000822688">
    <property type="component" value="Chromosome 3"/>
</dbReference>